<evidence type="ECO:0000256" key="4">
    <source>
        <dbReference type="PIRSR" id="PIRSR000103-1"/>
    </source>
</evidence>
<dbReference type="Gene3D" id="3.40.50.720">
    <property type="entry name" value="NAD(P)-binding Rossmann-like Domain"/>
    <property type="match status" value="1"/>
</dbReference>
<feature type="domain" description="3-hydroxyisobutyrate dehydrogenase-like NAD-binding" evidence="6">
    <location>
        <begin position="167"/>
        <end position="286"/>
    </location>
</feature>
<dbReference type="Proteomes" id="UP000703315">
    <property type="component" value="Unassembled WGS sequence"/>
</dbReference>
<evidence type="ECO:0000256" key="3">
    <source>
        <dbReference type="ARBA" id="ARBA00023027"/>
    </source>
</evidence>
<dbReference type="InterPro" id="IPR006398">
    <property type="entry name" value="Tartro_sem_red"/>
</dbReference>
<evidence type="ECO:0000259" key="5">
    <source>
        <dbReference type="Pfam" id="PF03446"/>
    </source>
</evidence>
<keyword evidence="3" id="KW-0520">NAD</keyword>
<dbReference type="AlphaFoldDB" id="A0A921FJS9"/>
<dbReference type="EMBL" id="DYXC01000027">
    <property type="protein sequence ID" value="HJF13485.1"/>
    <property type="molecule type" value="Genomic_DNA"/>
</dbReference>
<dbReference type="InterPro" id="IPR015815">
    <property type="entry name" value="HIBADH-related"/>
</dbReference>
<proteinExistence type="inferred from homology"/>
<dbReference type="PANTHER" id="PTHR43060">
    <property type="entry name" value="3-HYDROXYISOBUTYRATE DEHYDROGENASE-LIKE 1, MITOCHONDRIAL-RELATED"/>
    <property type="match status" value="1"/>
</dbReference>
<dbReference type="NCBIfam" id="TIGR01505">
    <property type="entry name" value="tartro_sem_red"/>
    <property type="match status" value="1"/>
</dbReference>
<dbReference type="RefSeq" id="WP_303901847.1">
    <property type="nucleotide sequence ID" value="NZ_DYXC01000027.1"/>
</dbReference>
<dbReference type="Gene3D" id="1.10.1040.10">
    <property type="entry name" value="N-(1-d-carboxylethyl)-l-norvaline Dehydrogenase, domain 2"/>
    <property type="match status" value="1"/>
</dbReference>
<name>A0A921FJS9_9MICC</name>
<evidence type="ECO:0000256" key="1">
    <source>
        <dbReference type="ARBA" id="ARBA00009080"/>
    </source>
</evidence>
<feature type="domain" description="6-phosphogluconate dehydrogenase NADP-binding" evidence="5">
    <location>
        <begin position="5"/>
        <end position="164"/>
    </location>
</feature>
<dbReference type="InterPro" id="IPR008927">
    <property type="entry name" value="6-PGluconate_DH-like_C_sf"/>
</dbReference>
<dbReference type="Pfam" id="PF03446">
    <property type="entry name" value="NAD_binding_2"/>
    <property type="match status" value="1"/>
</dbReference>
<dbReference type="InterPro" id="IPR029154">
    <property type="entry name" value="HIBADH-like_NADP-bd"/>
</dbReference>
<accession>A0A921FJS9</accession>
<dbReference type="PIRSF" id="PIRSF000103">
    <property type="entry name" value="HIBADH"/>
    <property type="match status" value="1"/>
</dbReference>
<dbReference type="PROSITE" id="PS00895">
    <property type="entry name" value="3_HYDROXYISOBUT_DH"/>
    <property type="match status" value="1"/>
</dbReference>
<dbReference type="InterPro" id="IPR036291">
    <property type="entry name" value="NAD(P)-bd_dom_sf"/>
</dbReference>
<gene>
    <name evidence="7" type="ORF">K8V32_01610</name>
</gene>
<dbReference type="GO" id="GO:0016054">
    <property type="term" value="P:organic acid catabolic process"/>
    <property type="evidence" value="ECO:0007669"/>
    <property type="project" value="UniProtKB-ARBA"/>
</dbReference>
<comment type="caution">
    <text evidence="7">The sequence shown here is derived from an EMBL/GenBank/DDBJ whole genome shotgun (WGS) entry which is preliminary data.</text>
</comment>
<organism evidence="7 8">
    <name type="scientific">Enteractinococcus helveticum</name>
    <dbReference type="NCBI Taxonomy" id="1837282"/>
    <lineage>
        <taxon>Bacteria</taxon>
        <taxon>Bacillati</taxon>
        <taxon>Actinomycetota</taxon>
        <taxon>Actinomycetes</taxon>
        <taxon>Micrococcales</taxon>
        <taxon>Micrococcaceae</taxon>
    </lineage>
</organism>
<protein>
    <submittedName>
        <fullName evidence="7">2-hydroxy-3-oxopropionate reductase</fullName>
        <ecNumber evidence="7">1.1.1.60</ecNumber>
    </submittedName>
</protein>
<reference evidence="7" key="1">
    <citation type="journal article" date="2021" name="PeerJ">
        <title>Extensive microbial diversity within the chicken gut microbiome revealed by metagenomics and culture.</title>
        <authorList>
            <person name="Gilroy R."/>
            <person name="Ravi A."/>
            <person name="Getino M."/>
            <person name="Pursley I."/>
            <person name="Horton D.L."/>
            <person name="Alikhan N.F."/>
            <person name="Baker D."/>
            <person name="Gharbi K."/>
            <person name="Hall N."/>
            <person name="Watson M."/>
            <person name="Adriaenssens E.M."/>
            <person name="Foster-Nyarko E."/>
            <person name="Jarju S."/>
            <person name="Secka A."/>
            <person name="Antonio M."/>
            <person name="Oren A."/>
            <person name="Chaudhuri R.R."/>
            <person name="La Ragione R."/>
            <person name="Hildebrand F."/>
            <person name="Pallen M.J."/>
        </authorList>
    </citation>
    <scope>NUCLEOTIDE SEQUENCE</scope>
    <source>
        <strain evidence="7">ChiHjej13B12-14962</strain>
    </source>
</reference>
<reference evidence="7" key="2">
    <citation type="submission" date="2021-09" db="EMBL/GenBank/DDBJ databases">
        <authorList>
            <person name="Gilroy R."/>
        </authorList>
    </citation>
    <scope>NUCLEOTIDE SEQUENCE</scope>
    <source>
        <strain evidence="7">ChiHjej13B12-14962</strain>
    </source>
</reference>
<dbReference type="GO" id="GO:0008679">
    <property type="term" value="F:2-hydroxy-3-oxopropionate reductase activity"/>
    <property type="evidence" value="ECO:0007669"/>
    <property type="project" value="UniProtKB-EC"/>
</dbReference>
<dbReference type="PANTHER" id="PTHR43060:SF15">
    <property type="entry name" value="3-HYDROXYISOBUTYRATE DEHYDROGENASE-LIKE 1, MITOCHONDRIAL-RELATED"/>
    <property type="match status" value="1"/>
</dbReference>
<dbReference type="GO" id="GO:0051287">
    <property type="term" value="F:NAD binding"/>
    <property type="evidence" value="ECO:0007669"/>
    <property type="project" value="InterPro"/>
</dbReference>
<dbReference type="SUPFAM" id="SSF51735">
    <property type="entry name" value="NAD(P)-binding Rossmann-fold domains"/>
    <property type="match status" value="1"/>
</dbReference>
<evidence type="ECO:0000313" key="7">
    <source>
        <dbReference type="EMBL" id="HJF13485.1"/>
    </source>
</evidence>
<dbReference type="Pfam" id="PF14833">
    <property type="entry name" value="NAD_binding_11"/>
    <property type="match status" value="1"/>
</dbReference>
<dbReference type="GO" id="GO:0046487">
    <property type="term" value="P:glyoxylate metabolic process"/>
    <property type="evidence" value="ECO:0007669"/>
    <property type="project" value="InterPro"/>
</dbReference>
<dbReference type="InterPro" id="IPR013328">
    <property type="entry name" value="6PGD_dom2"/>
</dbReference>
<feature type="active site" evidence="4">
    <location>
        <position position="173"/>
    </location>
</feature>
<dbReference type="EC" id="1.1.1.60" evidence="7"/>
<dbReference type="SUPFAM" id="SSF48179">
    <property type="entry name" value="6-phosphogluconate dehydrogenase C-terminal domain-like"/>
    <property type="match status" value="1"/>
</dbReference>
<evidence type="ECO:0000313" key="8">
    <source>
        <dbReference type="Proteomes" id="UP000703315"/>
    </source>
</evidence>
<comment type="similarity">
    <text evidence="1">Belongs to the HIBADH-related family.</text>
</comment>
<keyword evidence="2 7" id="KW-0560">Oxidoreductase</keyword>
<dbReference type="InterPro" id="IPR006115">
    <property type="entry name" value="6PGDH_NADP-bd"/>
</dbReference>
<dbReference type="InterPro" id="IPR002204">
    <property type="entry name" value="3-OH-isobutyrate_DH-rel_CS"/>
</dbReference>
<evidence type="ECO:0000259" key="6">
    <source>
        <dbReference type="Pfam" id="PF14833"/>
    </source>
</evidence>
<sequence>MTTKNVAFIGLGIMGLPMAKNLVQAGFNVTGYNRSPGKVEELVTAGGRAASTIAEAVQDADVIITMVPDSPHVTEVVTGNDGVFANAPEGAYWIDNSSIRPDVTTELSAQARAAGIKPLDAPVSGGEQGAIDAVLSIMVGGEQEDFDAVQDVLNAMGKTIVLVGPSGSGQTVKAANQLIVAGNIQLLAEAIAFLEAYGVDTSSALEVLGGGLAGSKVLEQKGQKMLDREFSPGFRLELHHKDMGIVTSAAREAGVIIPIGAAVAQLVAATVSAGDGGLDHSGLFRLVDQLSARADN</sequence>
<dbReference type="GO" id="GO:0050661">
    <property type="term" value="F:NADP binding"/>
    <property type="evidence" value="ECO:0007669"/>
    <property type="project" value="InterPro"/>
</dbReference>
<evidence type="ECO:0000256" key="2">
    <source>
        <dbReference type="ARBA" id="ARBA00023002"/>
    </source>
</evidence>